<dbReference type="InParanoid" id="M4BW62"/>
<organism evidence="1 2">
    <name type="scientific">Hyaloperonospora arabidopsidis (strain Emoy2)</name>
    <name type="common">Downy mildew agent</name>
    <name type="synonym">Peronospora arabidopsidis</name>
    <dbReference type="NCBI Taxonomy" id="559515"/>
    <lineage>
        <taxon>Eukaryota</taxon>
        <taxon>Sar</taxon>
        <taxon>Stramenopiles</taxon>
        <taxon>Oomycota</taxon>
        <taxon>Peronosporomycetes</taxon>
        <taxon>Peronosporales</taxon>
        <taxon>Peronosporaceae</taxon>
        <taxon>Hyaloperonospora</taxon>
    </lineage>
</organism>
<proteinExistence type="predicted"/>
<reference evidence="1" key="2">
    <citation type="submission" date="2015-06" db="UniProtKB">
        <authorList>
            <consortium name="EnsemblProtists"/>
        </authorList>
    </citation>
    <scope>IDENTIFICATION</scope>
    <source>
        <strain evidence="1">Emoy2</strain>
    </source>
</reference>
<keyword evidence="2" id="KW-1185">Reference proteome</keyword>
<dbReference type="VEuPathDB" id="FungiDB:HpaG810763"/>
<sequence length="121" mass="12713">MGCTEIGDGVVLEVVLVSVDGVFSVTWSVISIDGSISLEGAREARGGGMGTEGVSWLELWGEDGGGCSETDARRLLTRSSVVKASSSFLMVRALEAAGKNRESIACAIRCVLVLKRPYQST</sequence>
<reference evidence="2" key="1">
    <citation type="journal article" date="2010" name="Science">
        <title>Signatures of adaptation to obligate biotrophy in the Hyaloperonospora arabidopsidis genome.</title>
        <authorList>
            <person name="Baxter L."/>
            <person name="Tripathy S."/>
            <person name="Ishaque N."/>
            <person name="Boot N."/>
            <person name="Cabral A."/>
            <person name="Kemen E."/>
            <person name="Thines M."/>
            <person name="Ah-Fong A."/>
            <person name="Anderson R."/>
            <person name="Badejoko W."/>
            <person name="Bittner-Eddy P."/>
            <person name="Boore J.L."/>
            <person name="Chibucos M.C."/>
            <person name="Coates M."/>
            <person name="Dehal P."/>
            <person name="Delehaunty K."/>
            <person name="Dong S."/>
            <person name="Downton P."/>
            <person name="Dumas B."/>
            <person name="Fabro G."/>
            <person name="Fronick C."/>
            <person name="Fuerstenberg S.I."/>
            <person name="Fulton L."/>
            <person name="Gaulin E."/>
            <person name="Govers F."/>
            <person name="Hughes L."/>
            <person name="Humphray S."/>
            <person name="Jiang R.H."/>
            <person name="Judelson H."/>
            <person name="Kamoun S."/>
            <person name="Kyung K."/>
            <person name="Meijer H."/>
            <person name="Minx P."/>
            <person name="Morris P."/>
            <person name="Nelson J."/>
            <person name="Phuntumart V."/>
            <person name="Qutob D."/>
            <person name="Rehmany A."/>
            <person name="Rougon-Cardoso A."/>
            <person name="Ryden P."/>
            <person name="Torto-Alalibo T."/>
            <person name="Studholme D."/>
            <person name="Wang Y."/>
            <person name="Win J."/>
            <person name="Wood J."/>
            <person name="Clifton S.W."/>
            <person name="Rogers J."/>
            <person name="Van den Ackerveken G."/>
            <person name="Jones J.D."/>
            <person name="McDowell J.M."/>
            <person name="Beynon J."/>
            <person name="Tyler B.M."/>
        </authorList>
    </citation>
    <scope>NUCLEOTIDE SEQUENCE [LARGE SCALE GENOMIC DNA]</scope>
    <source>
        <strain evidence="2">Emoy2</strain>
    </source>
</reference>
<dbReference type="AlphaFoldDB" id="M4BW62"/>
<dbReference type="EnsemblProtists" id="HpaT810763">
    <property type="protein sequence ID" value="HpaP810763"/>
    <property type="gene ID" value="HpaG810763"/>
</dbReference>
<evidence type="ECO:0000313" key="1">
    <source>
        <dbReference type="EnsemblProtists" id="HpaP810763"/>
    </source>
</evidence>
<accession>M4BW62</accession>
<dbReference type="HOGENOM" id="CLU_2042564_0_0_1"/>
<evidence type="ECO:0000313" key="2">
    <source>
        <dbReference type="Proteomes" id="UP000011713"/>
    </source>
</evidence>
<dbReference type="EMBL" id="JH597993">
    <property type="status" value="NOT_ANNOTATED_CDS"/>
    <property type="molecule type" value="Genomic_DNA"/>
</dbReference>
<name>M4BW62_HYAAE</name>
<dbReference type="Proteomes" id="UP000011713">
    <property type="component" value="Unassembled WGS sequence"/>
</dbReference>
<protein>
    <submittedName>
        <fullName evidence="1">Uncharacterized protein</fullName>
    </submittedName>
</protein>